<dbReference type="PANTHER" id="PTHR31140:SF81">
    <property type="entry name" value="B3 DOMAIN-CONTAINING TRANSCRIPTION FACTOR ABI3"/>
    <property type="match status" value="1"/>
</dbReference>
<dbReference type="GO" id="GO:0005634">
    <property type="term" value="C:nucleus"/>
    <property type="evidence" value="ECO:0007669"/>
    <property type="project" value="UniProtKB-SubCell"/>
</dbReference>
<feature type="compositionally biased region" description="Basic and acidic residues" evidence="6">
    <location>
        <begin position="1"/>
        <end position="23"/>
    </location>
</feature>
<dbReference type="SMART" id="SM01019">
    <property type="entry name" value="B3"/>
    <property type="match status" value="1"/>
</dbReference>
<dbReference type="AlphaFoldDB" id="A0A6V7QSB8"/>
<dbReference type="GO" id="GO:0003677">
    <property type="term" value="F:DNA binding"/>
    <property type="evidence" value="ECO:0007669"/>
    <property type="project" value="UniProtKB-KW"/>
</dbReference>
<dbReference type="InterPro" id="IPR015300">
    <property type="entry name" value="DNA-bd_pseudobarrel_sf"/>
</dbReference>
<evidence type="ECO:0000256" key="2">
    <source>
        <dbReference type="ARBA" id="ARBA00023015"/>
    </source>
</evidence>
<feature type="region of interest" description="Disordered" evidence="6">
    <location>
        <begin position="512"/>
        <end position="554"/>
    </location>
</feature>
<evidence type="ECO:0000313" key="8">
    <source>
        <dbReference type="EMBL" id="CAD1846074.1"/>
    </source>
</evidence>
<name>A0A6V7QSB8_ANACO</name>
<feature type="region of interest" description="Disordered" evidence="6">
    <location>
        <begin position="1"/>
        <end position="86"/>
    </location>
</feature>
<feature type="compositionally biased region" description="Basic residues" evidence="6">
    <location>
        <begin position="433"/>
        <end position="453"/>
    </location>
</feature>
<dbReference type="SUPFAM" id="SSF101936">
    <property type="entry name" value="DNA-binding pseudobarrel domain"/>
    <property type="match status" value="1"/>
</dbReference>
<feature type="compositionally biased region" description="Low complexity" evidence="6">
    <location>
        <begin position="39"/>
        <end position="59"/>
    </location>
</feature>
<keyword evidence="4" id="KW-0804">Transcription</keyword>
<dbReference type="GO" id="GO:0003700">
    <property type="term" value="F:DNA-binding transcription factor activity"/>
    <property type="evidence" value="ECO:0007669"/>
    <property type="project" value="InterPro"/>
</dbReference>
<reference evidence="8" key="1">
    <citation type="submission" date="2020-07" db="EMBL/GenBank/DDBJ databases">
        <authorList>
            <person name="Lin J."/>
        </authorList>
    </citation>
    <scope>NUCLEOTIDE SEQUENCE</scope>
</reference>
<dbReference type="CDD" id="cd10015">
    <property type="entry name" value="BfiI_C_EcoRII_N_B3"/>
    <property type="match status" value="1"/>
</dbReference>
<dbReference type="InterPro" id="IPR003340">
    <property type="entry name" value="B3_DNA-bd"/>
</dbReference>
<dbReference type="PANTHER" id="PTHR31140">
    <property type="entry name" value="B3 DOMAIN-CONTAINING TRANSCRIPTION FACTOR ABI3"/>
    <property type="match status" value="1"/>
</dbReference>
<sequence>MEKEEGKRQVQDVEEDNRRRNSTDQEMEDIMSDMEGEDSFLFSDDPFPSLPDFPCLSSPPATPPPSKNSPYPSSSNSSSSSSSSWSFFCVPTAGSDVLAQTPTQPPSDPNLAAVGEGAEGLDFLGEGDFFDLSDPWDPLSLFPGENLMIDDGGGSVDPLPTPIELDLPGEEKHDDCDDENEKCGARAEGGECEDLAKHPAQAIHHRVRGPPPRRGKHGRMQLLKLILAWVQNHHLHKKRRRHHHHHHHRTSSAEASHVAGFSYFNQNAPFLLPENSIGHNPNLDYSGSGGGGGGGFDNWIHCPVDPTKAVPPSPYGAMACNESLYPSAAAAPYGGYHHSCTTSSVVVNSQPFSPAADFHAVDPAAMAWPAHHFGPAPGPHFPQFQGAAASSHSPAAVAALPFPAAAFPNQFAGNPLYHQGQRLVGLASATKEARKKRMARQRRLSSLHHHRSAHQNGPNHAAAAELGLGPSSESNAGSSMHLDCRNWAFWSSISSHTQQVKAVADVLSPPPPLPLLPLSSNPSHMKPPQASQQTSMPQQQQQQQQNSQRGAATAAERRQVHAVAVFLVPASIANYFFRGMKVEKNLRFLLQKVLKQSDVGSLGRIVLPKKEAEIHLPELDARDGISIPMEDIGTSRVWNMRYRFWPNNKSRMYLLENTGDFVRSNGLQEGDFIVIYSDVKSGKYMIRGVKVRQPLEPRVMSGKNGGRRIKSSARRRSALPLSTTTVTTTTKLPTILVVWEIRGSTRDNGGEDASHMKTR</sequence>
<protein>
    <recommendedName>
        <fullName evidence="7">TF-B3 domain-containing protein</fullName>
    </recommendedName>
</protein>
<feature type="region of interest" description="Disordered" evidence="6">
    <location>
        <begin position="697"/>
        <end position="720"/>
    </location>
</feature>
<evidence type="ECO:0000256" key="5">
    <source>
        <dbReference type="ARBA" id="ARBA00023242"/>
    </source>
</evidence>
<feature type="region of interest" description="Disordered" evidence="6">
    <location>
        <begin position="430"/>
        <end position="477"/>
    </location>
</feature>
<feature type="compositionally biased region" description="Low complexity" evidence="6">
    <location>
        <begin position="68"/>
        <end position="86"/>
    </location>
</feature>
<dbReference type="FunFam" id="2.40.330.10:FF:000003">
    <property type="entry name" value="B3 domain-containing transcription factor FUS3"/>
    <property type="match status" value="1"/>
</dbReference>
<organism evidence="8">
    <name type="scientific">Ananas comosus var. bracteatus</name>
    <name type="common">red pineapple</name>
    <dbReference type="NCBI Taxonomy" id="296719"/>
    <lineage>
        <taxon>Eukaryota</taxon>
        <taxon>Viridiplantae</taxon>
        <taxon>Streptophyta</taxon>
        <taxon>Embryophyta</taxon>
        <taxon>Tracheophyta</taxon>
        <taxon>Spermatophyta</taxon>
        <taxon>Magnoliopsida</taxon>
        <taxon>Liliopsida</taxon>
        <taxon>Poales</taxon>
        <taxon>Bromeliaceae</taxon>
        <taxon>Bromelioideae</taxon>
        <taxon>Ananas</taxon>
    </lineage>
</organism>
<dbReference type="Pfam" id="PF02362">
    <property type="entry name" value="B3"/>
    <property type="match status" value="1"/>
</dbReference>
<evidence type="ECO:0000256" key="1">
    <source>
        <dbReference type="ARBA" id="ARBA00004123"/>
    </source>
</evidence>
<gene>
    <name evidence="8" type="ORF">CB5_LOCUS29285</name>
</gene>
<feature type="domain" description="TF-B3" evidence="7">
    <location>
        <begin position="590"/>
        <end position="692"/>
    </location>
</feature>
<comment type="subcellular location">
    <subcellularLocation>
        <location evidence="1">Nucleus</location>
    </subcellularLocation>
</comment>
<evidence type="ECO:0000256" key="3">
    <source>
        <dbReference type="ARBA" id="ARBA00023125"/>
    </source>
</evidence>
<feature type="compositionally biased region" description="Acidic residues" evidence="6">
    <location>
        <begin position="25"/>
        <end position="38"/>
    </location>
</feature>
<keyword evidence="3" id="KW-0238">DNA-binding</keyword>
<dbReference type="EMBL" id="CAJEUB010000011">
    <property type="protein sequence ID" value="CAD1846074.1"/>
    <property type="molecule type" value="Genomic_DNA"/>
</dbReference>
<feature type="compositionally biased region" description="Basic residues" evidence="6">
    <location>
        <begin position="705"/>
        <end position="717"/>
    </location>
</feature>
<feature type="compositionally biased region" description="Low complexity" evidence="6">
    <location>
        <begin position="516"/>
        <end position="548"/>
    </location>
</feature>
<dbReference type="Gene3D" id="2.40.330.10">
    <property type="entry name" value="DNA-binding pseudobarrel domain"/>
    <property type="match status" value="1"/>
</dbReference>
<evidence type="ECO:0000256" key="4">
    <source>
        <dbReference type="ARBA" id="ARBA00023163"/>
    </source>
</evidence>
<dbReference type="InterPro" id="IPR044800">
    <property type="entry name" value="LEC2-like"/>
</dbReference>
<keyword evidence="2" id="KW-0805">Transcription regulation</keyword>
<proteinExistence type="predicted"/>
<evidence type="ECO:0000256" key="6">
    <source>
        <dbReference type="SAM" id="MobiDB-lite"/>
    </source>
</evidence>
<keyword evidence="5" id="KW-0539">Nucleus</keyword>
<accession>A0A6V7QSB8</accession>
<evidence type="ECO:0000259" key="7">
    <source>
        <dbReference type="PROSITE" id="PS50863"/>
    </source>
</evidence>
<dbReference type="PROSITE" id="PS50863">
    <property type="entry name" value="B3"/>
    <property type="match status" value="1"/>
</dbReference>